<comment type="caution">
    <text evidence="4">The sequence shown here is derived from an EMBL/GenBank/DDBJ whole genome shotgun (WGS) entry which is preliminary data.</text>
</comment>
<comment type="subcellular location">
    <subcellularLocation>
        <location evidence="1">Cell envelope</location>
    </subcellularLocation>
</comment>
<dbReference type="Gene3D" id="2.70.98.70">
    <property type="match status" value="1"/>
</dbReference>
<keyword evidence="5" id="KW-1185">Reference proteome</keyword>
<feature type="domain" description="Heparinase II/III-like C-terminal" evidence="3">
    <location>
        <begin position="388"/>
        <end position="580"/>
    </location>
</feature>
<organism evidence="4 5">
    <name type="scientific">Sphingobacterium arenae</name>
    <dbReference type="NCBI Taxonomy" id="1280598"/>
    <lineage>
        <taxon>Bacteria</taxon>
        <taxon>Pseudomonadati</taxon>
        <taxon>Bacteroidota</taxon>
        <taxon>Sphingobacteriia</taxon>
        <taxon>Sphingobacteriales</taxon>
        <taxon>Sphingobacteriaceae</taxon>
        <taxon>Sphingobacterium</taxon>
    </lineage>
</organism>
<evidence type="ECO:0000313" key="4">
    <source>
        <dbReference type="EMBL" id="MBD1424196.1"/>
    </source>
</evidence>
<evidence type="ECO:0000256" key="2">
    <source>
        <dbReference type="SAM" id="SignalP"/>
    </source>
</evidence>
<feature type="chain" id="PRO_5046462220" evidence="2">
    <location>
        <begin position="23"/>
        <end position="629"/>
    </location>
</feature>
<name>A0ABR7XYT0_9SPHI</name>
<dbReference type="SUPFAM" id="SSF48230">
    <property type="entry name" value="Chondroitin AC/alginate lyase"/>
    <property type="match status" value="1"/>
</dbReference>
<feature type="signal peptide" evidence="2">
    <location>
        <begin position="1"/>
        <end position="22"/>
    </location>
</feature>
<dbReference type="Gene3D" id="1.50.10.100">
    <property type="entry name" value="Chondroitin AC/alginate lyase"/>
    <property type="match status" value="1"/>
</dbReference>
<dbReference type="EMBL" id="JACNYK010000001">
    <property type="protein sequence ID" value="MBD1424196.1"/>
    <property type="molecule type" value="Genomic_DNA"/>
</dbReference>
<accession>A0ABR7XYT0</accession>
<evidence type="ECO:0000256" key="1">
    <source>
        <dbReference type="ARBA" id="ARBA00004196"/>
    </source>
</evidence>
<evidence type="ECO:0000259" key="3">
    <source>
        <dbReference type="Pfam" id="PF07940"/>
    </source>
</evidence>
<proteinExistence type="predicted"/>
<dbReference type="Pfam" id="PF07940">
    <property type="entry name" value="Hepar_II_III_C"/>
    <property type="match status" value="1"/>
</dbReference>
<dbReference type="PANTHER" id="PTHR38045:SF1">
    <property type="entry name" value="HEPARINASE II_III-LIKE PROTEIN"/>
    <property type="match status" value="1"/>
</dbReference>
<dbReference type="Proteomes" id="UP000606494">
    <property type="component" value="Unassembled WGS sequence"/>
</dbReference>
<dbReference type="InterPro" id="IPR012480">
    <property type="entry name" value="Hepar_II_III_C"/>
</dbReference>
<dbReference type="InterPro" id="IPR008929">
    <property type="entry name" value="Chondroitin_lyas"/>
</dbReference>
<sequence>MFHTLKCLLITCLLTCSLWSCAHDKTNLSYDYDKIADHPRLLLKQGEEVAIRASLQRNPEFQRIDAYIRQVCDELLDEPTLVFKKQGKRLLAVSRLALSRLYYLSYSYRMTGNTRYLRRAEEELKAVSAFESWNPSHFLDVGEMAMGVAIAYDWLYDDLQDDTRKLVRQAIVEKAFKPSYVSGDNSFLTRHNNWNPVCNGGLVYAALAIFEDEKEQATAIIERALESTKLPLETYAPDGNYPEGPGYWNYGTTFQVMFFSALESALGSDLGLSEAPGFMASAHYMLYAVGPSGYYFNYYDGGRAVAPSSALFWFAEKEQDPALIYQEIPLIRKGGYTKKINSDEHRFLPNALVFGKNLTLSEIKPPDGNTYAGHGMTPISIVRTNWQDGQGKYLGIKGGKAGDPHGHMDQGTFVYDVGNLRWAMDFGLQSYITLESEGVDLWNMSQNSQRWDIFRYNNLNHNTLTINNQRHNVEGKSEIVDTYDKGRELGAMVDLTPALNLNNELKRATRRAVIVEESFLKIEDFIETSADPVDLRWNMVTPASAEIINKNTIRLSQQGKDMILTVDSEVPFKLTIRPSENPREYKSEFGNYKYGDYNQQNKGTVMVGFDTTVPANTTVKYTVTLIESL</sequence>
<dbReference type="PANTHER" id="PTHR38045">
    <property type="entry name" value="CHROMOSOME 1, WHOLE GENOME SHOTGUN SEQUENCE"/>
    <property type="match status" value="1"/>
</dbReference>
<protein>
    <submittedName>
        <fullName evidence="4">Heparinase II/III family protein</fullName>
    </submittedName>
</protein>
<keyword evidence="2" id="KW-0732">Signal</keyword>
<evidence type="ECO:0000313" key="5">
    <source>
        <dbReference type="Proteomes" id="UP000606494"/>
    </source>
</evidence>
<reference evidence="4 5" key="1">
    <citation type="submission" date="2020-08" db="EMBL/GenBank/DDBJ databases">
        <title>Sphingobacterium sp. DN00404 isolated from aquaculture water.</title>
        <authorList>
            <person name="Zhang M."/>
        </authorList>
    </citation>
    <scope>NUCLEOTIDE SEQUENCE [LARGE SCALE GENOMIC DNA]</scope>
    <source>
        <strain evidence="4 5">KCTC 32294</strain>
    </source>
</reference>
<gene>
    <name evidence="4" type="ORF">H8B17_01270</name>
</gene>